<organism evidence="2 3">
    <name type="scientific">Orchesella dallaii</name>
    <dbReference type="NCBI Taxonomy" id="48710"/>
    <lineage>
        <taxon>Eukaryota</taxon>
        <taxon>Metazoa</taxon>
        <taxon>Ecdysozoa</taxon>
        <taxon>Arthropoda</taxon>
        <taxon>Hexapoda</taxon>
        <taxon>Collembola</taxon>
        <taxon>Entomobryomorpha</taxon>
        <taxon>Entomobryoidea</taxon>
        <taxon>Orchesellidae</taxon>
        <taxon>Orchesellinae</taxon>
        <taxon>Orchesella</taxon>
    </lineage>
</organism>
<reference evidence="2 3" key="1">
    <citation type="submission" date="2024-08" db="EMBL/GenBank/DDBJ databases">
        <authorList>
            <person name="Cucini C."/>
            <person name="Frati F."/>
        </authorList>
    </citation>
    <scope>NUCLEOTIDE SEQUENCE [LARGE SCALE GENOMIC DNA]</scope>
</reference>
<dbReference type="Gene3D" id="1.20.1070.10">
    <property type="entry name" value="Rhodopsin 7-helix transmembrane proteins"/>
    <property type="match status" value="2"/>
</dbReference>
<protein>
    <recommendedName>
        <fullName evidence="4">FMRFamide receptor</fullName>
    </recommendedName>
</protein>
<dbReference type="Proteomes" id="UP001642540">
    <property type="component" value="Unassembled WGS sequence"/>
</dbReference>
<feature type="transmembrane region" description="Helical" evidence="1">
    <location>
        <begin position="64"/>
        <end position="87"/>
    </location>
</feature>
<name>A0ABP1PPI0_9HEXA</name>
<evidence type="ECO:0000256" key="1">
    <source>
        <dbReference type="SAM" id="Phobius"/>
    </source>
</evidence>
<feature type="transmembrane region" description="Helical" evidence="1">
    <location>
        <begin position="186"/>
        <end position="208"/>
    </location>
</feature>
<feature type="transmembrane region" description="Helical" evidence="1">
    <location>
        <begin position="99"/>
        <end position="122"/>
    </location>
</feature>
<feature type="transmembrane region" description="Helical" evidence="1">
    <location>
        <begin position="142"/>
        <end position="165"/>
    </location>
</feature>
<evidence type="ECO:0008006" key="4">
    <source>
        <dbReference type="Google" id="ProtNLM"/>
    </source>
</evidence>
<evidence type="ECO:0000313" key="2">
    <source>
        <dbReference type="EMBL" id="CAL8070675.1"/>
    </source>
</evidence>
<sequence length="282" mass="32128">MNTTTKETIYVLGEWQCQFMDLASSVRDCSRENPGFCVTCPIEGKFFTGESIRDYYSSGHLVCLFMWVLTVLIGALGVFTNCLIIGVIRSRNKYRPFDYLLMVLAIADILCCVTAIFAMSAHVARYHQSFNPYIISVDFNPIILLEFWAPFPILLVFNGLSFTLIGRISKRRREMNAFQQKSIDALRMFLPVVIALIITNIVQIAHLYPIVFLGAIYRELISAFGLSVAVNSSVNFHIFYHQRPKFQQESKAVLHTWVYGKCTWSQATTRAVQLKPHRTAGI</sequence>
<keyword evidence="3" id="KW-1185">Reference proteome</keyword>
<comment type="caution">
    <text evidence="2">The sequence shown here is derived from an EMBL/GenBank/DDBJ whole genome shotgun (WGS) entry which is preliminary data.</text>
</comment>
<evidence type="ECO:0000313" key="3">
    <source>
        <dbReference type="Proteomes" id="UP001642540"/>
    </source>
</evidence>
<dbReference type="EMBL" id="CAXLJM020000004">
    <property type="protein sequence ID" value="CAL8070675.1"/>
    <property type="molecule type" value="Genomic_DNA"/>
</dbReference>
<keyword evidence="1" id="KW-0472">Membrane</keyword>
<dbReference type="PANTHER" id="PTHR46641">
    <property type="entry name" value="FMRFAMIDE RECEPTOR-RELATED"/>
    <property type="match status" value="1"/>
</dbReference>
<proteinExistence type="predicted"/>
<dbReference type="InterPro" id="IPR052954">
    <property type="entry name" value="GPCR-Ligand_Int"/>
</dbReference>
<accession>A0ABP1PPI0</accession>
<keyword evidence="1" id="KW-0812">Transmembrane</keyword>
<dbReference type="SUPFAM" id="SSF81321">
    <property type="entry name" value="Family A G protein-coupled receptor-like"/>
    <property type="match status" value="1"/>
</dbReference>
<gene>
    <name evidence="2" type="ORF">ODALV1_LOCUS1361</name>
</gene>
<feature type="transmembrane region" description="Helical" evidence="1">
    <location>
        <begin position="220"/>
        <end position="240"/>
    </location>
</feature>
<keyword evidence="1" id="KW-1133">Transmembrane helix</keyword>